<dbReference type="Proteomes" id="UP000239576">
    <property type="component" value="Unassembled WGS sequence"/>
</dbReference>
<protein>
    <submittedName>
        <fullName evidence="1">Uncharacterized protein</fullName>
    </submittedName>
</protein>
<gene>
    <name evidence="1" type="ORF">C7B82_11700</name>
</gene>
<accession>A0A2T1E9B0</accession>
<evidence type="ECO:0000313" key="1">
    <source>
        <dbReference type="EMBL" id="PSB29337.1"/>
    </source>
</evidence>
<name>A0A2T1E9B0_9CYAN</name>
<reference evidence="1 2" key="2">
    <citation type="submission" date="2018-03" db="EMBL/GenBank/DDBJ databases">
        <title>The ancient ancestry and fast evolution of plastids.</title>
        <authorList>
            <person name="Moore K.R."/>
            <person name="Magnabosco C."/>
            <person name="Momper L."/>
            <person name="Gold D.A."/>
            <person name="Bosak T."/>
            <person name="Fournier G.P."/>
        </authorList>
    </citation>
    <scope>NUCLEOTIDE SEQUENCE [LARGE SCALE GENOMIC DNA]</scope>
    <source>
        <strain evidence="1 2">ULC18</strain>
    </source>
</reference>
<dbReference type="OrthoDB" id="531332at2"/>
<reference evidence="2" key="1">
    <citation type="submission" date="2018-02" db="EMBL/GenBank/DDBJ databases">
        <authorList>
            <person name="Moore K."/>
            <person name="Momper L."/>
        </authorList>
    </citation>
    <scope>NUCLEOTIDE SEQUENCE [LARGE SCALE GENOMIC DNA]</scope>
    <source>
        <strain evidence="2">ULC18</strain>
    </source>
</reference>
<dbReference type="AlphaFoldDB" id="A0A2T1E9B0"/>
<keyword evidence="2" id="KW-1185">Reference proteome</keyword>
<evidence type="ECO:0000313" key="2">
    <source>
        <dbReference type="Proteomes" id="UP000239576"/>
    </source>
</evidence>
<comment type="caution">
    <text evidence="1">The sequence shown here is derived from an EMBL/GenBank/DDBJ whole genome shotgun (WGS) entry which is preliminary data.</text>
</comment>
<dbReference type="EMBL" id="PVWK01000063">
    <property type="protein sequence ID" value="PSB29337.1"/>
    <property type="molecule type" value="Genomic_DNA"/>
</dbReference>
<organism evidence="1 2">
    <name type="scientific">Stenomitos frigidus ULC18</name>
    <dbReference type="NCBI Taxonomy" id="2107698"/>
    <lineage>
        <taxon>Bacteria</taxon>
        <taxon>Bacillati</taxon>
        <taxon>Cyanobacteriota</taxon>
        <taxon>Cyanophyceae</taxon>
        <taxon>Leptolyngbyales</taxon>
        <taxon>Leptolyngbyaceae</taxon>
        <taxon>Stenomitos</taxon>
    </lineage>
</organism>
<proteinExistence type="predicted"/>
<sequence>MDYAAEANSFAAPLSPLRARDTQALSELFLRDDIYAIEADVSQRLLALLPEPCWEDDVFAFLKEFL</sequence>